<reference evidence="1" key="1">
    <citation type="submission" date="2020-05" db="EMBL/GenBank/DDBJ databases">
        <title>Large-scale comparative analyses of tick genomes elucidate their genetic diversity and vector capacities.</title>
        <authorList>
            <person name="Jia N."/>
            <person name="Wang J."/>
            <person name="Shi W."/>
            <person name="Du L."/>
            <person name="Sun Y."/>
            <person name="Zhan W."/>
            <person name="Jiang J."/>
            <person name="Wang Q."/>
            <person name="Zhang B."/>
            <person name="Ji P."/>
            <person name="Sakyi L.B."/>
            <person name="Cui X."/>
            <person name="Yuan T."/>
            <person name="Jiang B."/>
            <person name="Yang W."/>
            <person name="Lam T.T.-Y."/>
            <person name="Chang Q."/>
            <person name="Ding S."/>
            <person name="Wang X."/>
            <person name="Zhu J."/>
            <person name="Ruan X."/>
            <person name="Zhao L."/>
            <person name="Wei J."/>
            <person name="Que T."/>
            <person name="Du C."/>
            <person name="Cheng J."/>
            <person name="Dai P."/>
            <person name="Han X."/>
            <person name="Huang E."/>
            <person name="Gao Y."/>
            <person name="Liu J."/>
            <person name="Shao H."/>
            <person name="Ye R."/>
            <person name="Li L."/>
            <person name="Wei W."/>
            <person name="Wang X."/>
            <person name="Wang C."/>
            <person name="Yang T."/>
            <person name="Huo Q."/>
            <person name="Li W."/>
            <person name="Guo W."/>
            <person name="Chen H."/>
            <person name="Zhou L."/>
            <person name="Ni X."/>
            <person name="Tian J."/>
            <person name="Zhou Y."/>
            <person name="Sheng Y."/>
            <person name="Liu T."/>
            <person name="Pan Y."/>
            <person name="Xia L."/>
            <person name="Li J."/>
            <person name="Zhao F."/>
            <person name="Cao W."/>
        </authorList>
    </citation>
    <scope>NUCLEOTIDE SEQUENCE</scope>
    <source>
        <strain evidence="1">Dsil-2018</strain>
    </source>
</reference>
<protein>
    <submittedName>
        <fullName evidence="1">Uncharacterized protein</fullName>
    </submittedName>
</protein>
<evidence type="ECO:0000313" key="1">
    <source>
        <dbReference type="EMBL" id="KAH7949431.1"/>
    </source>
</evidence>
<gene>
    <name evidence="1" type="ORF">HPB49_009728</name>
</gene>
<keyword evidence="2" id="KW-1185">Reference proteome</keyword>
<accession>A0ACB8CQM3</accession>
<proteinExistence type="predicted"/>
<organism evidence="1 2">
    <name type="scientific">Dermacentor silvarum</name>
    <name type="common">Tick</name>
    <dbReference type="NCBI Taxonomy" id="543639"/>
    <lineage>
        <taxon>Eukaryota</taxon>
        <taxon>Metazoa</taxon>
        <taxon>Ecdysozoa</taxon>
        <taxon>Arthropoda</taxon>
        <taxon>Chelicerata</taxon>
        <taxon>Arachnida</taxon>
        <taxon>Acari</taxon>
        <taxon>Parasitiformes</taxon>
        <taxon>Ixodida</taxon>
        <taxon>Ixodoidea</taxon>
        <taxon>Ixodidae</taxon>
        <taxon>Rhipicephalinae</taxon>
        <taxon>Dermacentor</taxon>
    </lineage>
</organism>
<dbReference type="EMBL" id="CM023474">
    <property type="protein sequence ID" value="KAH7949431.1"/>
    <property type="molecule type" value="Genomic_DNA"/>
</dbReference>
<sequence>MVIVAFEGTRVPSYVRYGGALLLFALYRKQMDMCHCCGRLGQRIDVCPNPQDTLCRGCDALNPGPDHQCSPRCKLCGGTHMTADRNCRARYKTPDDVTEPTGTTQGHRGEAANVTSPAGKSRSRFRTRSRGHFRSRSRIPDPWHQRRVCSRTPRTPTRDTETTEKVRRQMRSRGKRAPTAKAGDKTPAKTETEINKLTQAIQAPQKQIEQMQTHIRAKDELIEQLLHFVKSSTDT</sequence>
<evidence type="ECO:0000313" key="2">
    <source>
        <dbReference type="Proteomes" id="UP000821865"/>
    </source>
</evidence>
<name>A0ACB8CQM3_DERSI</name>
<dbReference type="Proteomes" id="UP000821865">
    <property type="component" value="Chromosome 5"/>
</dbReference>
<comment type="caution">
    <text evidence="1">The sequence shown here is derived from an EMBL/GenBank/DDBJ whole genome shotgun (WGS) entry which is preliminary data.</text>
</comment>